<feature type="compositionally biased region" description="Low complexity" evidence="1">
    <location>
        <begin position="1431"/>
        <end position="1441"/>
    </location>
</feature>
<evidence type="ECO:0000313" key="4">
    <source>
        <dbReference type="RefSeq" id="XP_067152005.1"/>
    </source>
</evidence>
<feature type="compositionally biased region" description="Basic and acidic residues" evidence="1">
    <location>
        <begin position="1072"/>
        <end position="1084"/>
    </location>
</feature>
<dbReference type="SMART" id="SM01319">
    <property type="entry name" value="Tankyrase_bdg_C"/>
    <property type="match status" value="1"/>
</dbReference>
<sequence length="1666" mass="173513">MASQPQPLHPPLPCASAKSGGGGGGAGLAAGSPEKGPARSKPPVRPKPRVLPKPAVPAKPCLPHPPAPRHPRPELPSAEKINRLAGPKPYAGGGSGGALRRPPFGVKSPDAPNGKGLPSPPLSAAGDSPSSPADELPALPLTPSRKGPAPFKVTPVPVAAKPERFPGTTVEEILAKMDSKEGPGSPDRIRLSPFCPDTPSRFGSKTFTAFRRHPSGEADGDASGEARQAPQPAGAEPGPGDDGCPIAEMSGSPPAGPSCAGDPRGRRRPPSPADLSSLQPGALGPPGSPRPPACLAPAPGAPFRPAELSASAPGSPDAPPELLAPGSPTLAPGSPEPPTRVSAASVQAPGAPSSVAEPRLGVSRSPGSPRAPGEASPDTASPPTPGTPELPPRVTCSPGSPEAVTGSPELPARVSRPPGSPEEPDDSPASRSSSEGSRGPDFGLPSLSRDSGLRRSSEGVLQPPRRGQGMGQLGGSLSALPRPGDPPSERLLSGESAWSLSQSFEWTFPSQAPPRGARRLASPPRSPIREAADSGLSEEEGESDGEAPSAGPAGSQGDSGSEEPGPEVAGSQEVEGDPCPGGPVAQREAKGSMEEEEEEEEEEERDGAPLCVTEPGRDAADAEPPAQPCLLCMAAPQDPAAAAWEPAGAGGRPGNLQGPGGPGQDTGSSETSKGPDGPADPRWLTELLASPVARRGPPDADGPEDLLGWSRKDLRSEFGIGGSHRTDAFDWTREPAAGKDWPRETEQDREFGAKSSWDSGTRGVGAAERQDGAFGATERDWGSGYQGPELLGETRLGASDWAGSRGAGESRLRDRDFEAGKSQWSTGYGLDGAGSQEESGCGEVDWSRTYGVGRGRQRGEELSSGQPGWAGGYGSGDAETRDGDVAPAWAGEYGTGDAEIEGREIAADWAGKYSKRDAESKDEDFTLGWAGRSSTGDPGTPEKEFCPSRPAWDSKYNTKDMESQDREFSPSRPAWDSKYSARDMETQDREFSPSRPAWDGKYSAGDMESQDREFSPSRPAEAGEYSTRDMEDQDREFSPSRPAWDGKYSARDRETQDREFSPSRPAWAGDYSSREMEMQDREFSPSRPAEGSEYSAGAMESQDREFSPSRPAWDSKYTRRDMETQDREFSPSRPAWAGDYSSTTPQKEGGEFSPGRLSWPGECSVGQTEPASAFGGGKGDSSGSRAADHPAREPGWSGTDKRESGTGGGRDWGEELSLGGAERQNQFGIIGTDRVPDPSRAGASSDDPALWAGEIRSRELQEPPERGETLGDWHRDLSFSGLDATSCLGPGDAGRGGAGQRAWDQGPGSLAAPSGPALPREAGVEEPDWSGDLGDSGWSVELCDASAEAGETEAGRREWASAFGARCAARNRDFGATERSGGPGAGSEDGSPAGAHLSACSPEPGAAPADPPAEPPTPLRRRSSVDEMDQAELAPASRSPRASPPLPEAAGGTPPETESQEAPSEHPDGKRSPIWEEKRLSWDAPQPEGPGDLSGQEFTFLEDTEVLDSTVYRSKAQLGRKRGHRAPALRPGASADGDGWIFQDSTEPRTAAASSDEEAAEEPKSRRARASAAGKGVKVPLFPGLSASALKAKLRGRNRSAEEGAQPGDGKAPPGKDPHVQRSKSCKIPGLSGKPLALPPKPEKSSGSDASSPHWLQALKLKKKKP</sequence>
<feature type="region of interest" description="Disordered" evidence="1">
    <location>
        <begin position="1"/>
        <end position="624"/>
    </location>
</feature>
<dbReference type="Proteomes" id="UP001652627">
    <property type="component" value="Chromosome 4"/>
</dbReference>
<gene>
    <name evidence="4" type="primary">TNKS1BP1</name>
</gene>
<feature type="region of interest" description="Disordered" evidence="1">
    <location>
        <begin position="720"/>
        <end position="1273"/>
    </location>
</feature>
<feature type="region of interest" description="Disordered" evidence="1">
    <location>
        <begin position="1374"/>
        <end position="1666"/>
    </location>
</feature>
<dbReference type="PANTHER" id="PTHR22042:SF2">
    <property type="entry name" value="182 KDA TANKYRASE-1-BINDING PROTEIN"/>
    <property type="match status" value="1"/>
</dbReference>
<feature type="compositionally biased region" description="Basic and acidic residues" evidence="1">
    <location>
        <begin position="1026"/>
        <end position="1038"/>
    </location>
</feature>
<feature type="compositionally biased region" description="Basic and acidic residues" evidence="1">
    <location>
        <begin position="1116"/>
        <end position="1130"/>
    </location>
</feature>
<feature type="compositionally biased region" description="Acidic residues" evidence="1">
    <location>
        <begin position="536"/>
        <end position="545"/>
    </location>
</feature>
<dbReference type="GeneID" id="106489116"/>
<feature type="compositionally biased region" description="Gly residues" evidence="1">
    <location>
        <begin position="648"/>
        <end position="664"/>
    </location>
</feature>
<feature type="region of interest" description="Disordered" evidence="1">
    <location>
        <begin position="639"/>
        <end position="707"/>
    </location>
</feature>
<feature type="compositionally biased region" description="Basic and acidic residues" evidence="1">
    <location>
        <begin position="1048"/>
        <end position="1061"/>
    </location>
</feature>
<dbReference type="InterPro" id="IPR032764">
    <property type="entry name" value="Tankyrase-bd_C"/>
</dbReference>
<feature type="compositionally biased region" description="Basic and acidic residues" evidence="1">
    <location>
        <begin position="724"/>
        <end position="752"/>
    </location>
</feature>
<proteinExistence type="predicted"/>
<feature type="compositionally biased region" description="Basic and acidic residues" evidence="1">
    <location>
        <begin position="979"/>
        <end position="992"/>
    </location>
</feature>
<feature type="compositionally biased region" description="Pro residues" evidence="1">
    <location>
        <begin position="380"/>
        <end position="391"/>
    </location>
</feature>
<dbReference type="Pfam" id="PF15327">
    <property type="entry name" value="Tankyrase_bdg_C"/>
    <property type="match status" value="1"/>
</dbReference>
<feature type="compositionally biased region" description="Pro residues" evidence="1">
    <location>
        <begin position="286"/>
        <end position="302"/>
    </location>
</feature>
<evidence type="ECO:0000259" key="2">
    <source>
        <dbReference type="SMART" id="SM01319"/>
    </source>
</evidence>
<feature type="compositionally biased region" description="Low complexity" evidence="1">
    <location>
        <begin position="458"/>
        <end position="467"/>
    </location>
</feature>
<feature type="compositionally biased region" description="Basic and acidic residues" evidence="1">
    <location>
        <begin position="808"/>
        <end position="819"/>
    </location>
</feature>
<feature type="compositionally biased region" description="Polar residues" evidence="1">
    <location>
        <begin position="496"/>
        <end position="510"/>
    </location>
</feature>
<reference evidence="4" key="1">
    <citation type="submission" date="2025-08" db="UniProtKB">
        <authorList>
            <consortium name="RefSeq"/>
        </authorList>
    </citation>
    <scope>IDENTIFICATION</scope>
    <source>
        <tissue evidence="4">Blood</tissue>
    </source>
</reference>
<feature type="compositionally biased region" description="Low complexity" evidence="1">
    <location>
        <begin position="1604"/>
        <end position="1613"/>
    </location>
</feature>
<feature type="compositionally biased region" description="Basic and acidic residues" evidence="1">
    <location>
        <begin position="1463"/>
        <end position="1481"/>
    </location>
</feature>
<evidence type="ECO:0000256" key="1">
    <source>
        <dbReference type="SAM" id="MobiDB-lite"/>
    </source>
</evidence>
<dbReference type="PANTHER" id="PTHR22042">
    <property type="entry name" value="TANKYRASE 1 BINDING PROTEIN"/>
    <property type="match status" value="1"/>
</dbReference>
<feature type="compositionally biased region" description="Basic and acidic residues" evidence="1">
    <location>
        <begin position="1255"/>
        <end position="1273"/>
    </location>
</feature>
<feature type="compositionally biased region" description="Pro residues" evidence="1">
    <location>
        <begin position="51"/>
        <end position="68"/>
    </location>
</feature>
<feature type="compositionally biased region" description="Gly residues" evidence="1">
    <location>
        <begin position="19"/>
        <end position="28"/>
    </location>
</feature>
<keyword evidence="3" id="KW-1185">Reference proteome</keyword>
<feature type="compositionally biased region" description="Basic and acidic residues" evidence="1">
    <location>
        <begin position="956"/>
        <end position="969"/>
    </location>
</feature>
<feature type="compositionally biased region" description="Basic residues" evidence="1">
    <location>
        <begin position="1518"/>
        <end position="1527"/>
    </location>
</feature>
<evidence type="ECO:0000313" key="3">
    <source>
        <dbReference type="Proteomes" id="UP001652627"/>
    </source>
</evidence>
<dbReference type="RefSeq" id="XP_067152005.1">
    <property type="nucleotide sequence ID" value="XM_067295904.1"/>
</dbReference>
<feature type="compositionally biased region" description="Pro residues" evidence="1">
    <location>
        <begin position="1409"/>
        <end position="1418"/>
    </location>
</feature>
<feature type="region of interest" description="Disordered" evidence="1">
    <location>
        <begin position="1286"/>
        <end position="1337"/>
    </location>
</feature>
<accession>A0ABM4EH30</accession>
<feature type="compositionally biased region" description="Acidic residues" evidence="1">
    <location>
        <begin position="594"/>
        <end position="605"/>
    </location>
</feature>
<feature type="domain" description="Tankyrase 1-binding protein C-terminal" evidence="2">
    <location>
        <begin position="1495"/>
        <end position="1663"/>
    </location>
</feature>
<organism evidence="3 4">
    <name type="scientific">Apteryx mantelli</name>
    <name type="common">North Island brown kiwi</name>
    <dbReference type="NCBI Taxonomy" id="2696672"/>
    <lineage>
        <taxon>Eukaryota</taxon>
        <taxon>Metazoa</taxon>
        <taxon>Chordata</taxon>
        <taxon>Craniata</taxon>
        <taxon>Vertebrata</taxon>
        <taxon>Euteleostomi</taxon>
        <taxon>Archelosauria</taxon>
        <taxon>Archosauria</taxon>
        <taxon>Dinosauria</taxon>
        <taxon>Saurischia</taxon>
        <taxon>Theropoda</taxon>
        <taxon>Coelurosauria</taxon>
        <taxon>Aves</taxon>
        <taxon>Palaeognathae</taxon>
        <taxon>Apterygiformes</taxon>
        <taxon>Apterygidae</taxon>
        <taxon>Apteryx</taxon>
    </lineage>
</organism>
<feature type="compositionally biased region" description="Low complexity" evidence="1">
    <location>
        <begin position="427"/>
        <end position="450"/>
    </location>
</feature>
<protein>
    <submittedName>
        <fullName evidence="4">182 kDa tankyrase-1-binding protein</fullName>
    </submittedName>
</protein>
<name>A0ABM4EH30_9AVES</name>
<feature type="compositionally biased region" description="Low complexity" evidence="1">
    <location>
        <begin position="225"/>
        <end position="238"/>
    </location>
</feature>
<dbReference type="InterPro" id="IPR040006">
    <property type="entry name" value="TNKS1BP1-like"/>
</dbReference>
<feature type="compositionally biased region" description="Low complexity" evidence="1">
    <location>
        <begin position="122"/>
        <end position="134"/>
    </location>
</feature>